<accession>A0AAD5SD45</accession>
<dbReference type="EMBL" id="JADGJD010000377">
    <property type="protein sequence ID" value="KAJ3051605.1"/>
    <property type="molecule type" value="Genomic_DNA"/>
</dbReference>
<protein>
    <submittedName>
        <fullName evidence="1">Uncharacterized protein</fullName>
    </submittedName>
</protein>
<evidence type="ECO:0000313" key="2">
    <source>
        <dbReference type="Proteomes" id="UP001212841"/>
    </source>
</evidence>
<organism evidence="1 2">
    <name type="scientific">Rhizophlyctis rosea</name>
    <dbReference type="NCBI Taxonomy" id="64517"/>
    <lineage>
        <taxon>Eukaryota</taxon>
        <taxon>Fungi</taxon>
        <taxon>Fungi incertae sedis</taxon>
        <taxon>Chytridiomycota</taxon>
        <taxon>Chytridiomycota incertae sedis</taxon>
        <taxon>Chytridiomycetes</taxon>
        <taxon>Rhizophlyctidales</taxon>
        <taxon>Rhizophlyctidaceae</taxon>
        <taxon>Rhizophlyctis</taxon>
    </lineage>
</organism>
<dbReference type="Proteomes" id="UP001212841">
    <property type="component" value="Unassembled WGS sequence"/>
</dbReference>
<keyword evidence="2" id="KW-1185">Reference proteome</keyword>
<name>A0AAD5SD45_9FUNG</name>
<sequence>MSTLDDIKNILKNLPTNILLTQYGNELGRNSLIRNPTVQKDDIEANAAVFDLKRIESAIQEIGQMFKDSRTKNPVSSYGMKHWLEDAGGSYITNGDFIMAMILSGYKLYWGAKVTYTNPFIFAKLRKKFYER</sequence>
<dbReference type="AlphaFoldDB" id="A0AAD5SD45"/>
<reference evidence="1" key="1">
    <citation type="submission" date="2020-05" db="EMBL/GenBank/DDBJ databases">
        <title>Phylogenomic resolution of chytrid fungi.</title>
        <authorList>
            <person name="Stajich J.E."/>
            <person name="Amses K."/>
            <person name="Simmons R."/>
            <person name="Seto K."/>
            <person name="Myers J."/>
            <person name="Bonds A."/>
            <person name="Quandt C.A."/>
            <person name="Barry K."/>
            <person name="Liu P."/>
            <person name="Grigoriev I."/>
            <person name="Longcore J.E."/>
            <person name="James T.Y."/>
        </authorList>
    </citation>
    <scope>NUCLEOTIDE SEQUENCE</scope>
    <source>
        <strain evidence="1">JEL0318</strain>
    </source>
</reference>
<comment type="caution">
    <text evidence="1">The sequence shown here is derived from an EMBL/GenBank/DDBJ whole genome shotgun (WGS) entry which is preliminary data.</text>
</comment>
<proteinExistence type="predicted"/>
<evidence type="ECO:0000313" key="1">
    <source>
        <dbReference type="EMBL" id="KAJ3051605.1"/>
    </source>
</evidence>
<gene>
    <name evidence="1" type="ORF">HK097_007367</name>
</gene>